<dbReference type="GO" id="GO:0034045">
    <property type="term" value="C:phagophore assembly site membrane"/>
    <property type="evidence" value="ECO:0007669"/>
    <property type="project" value="UniProtKB-SubCell"/>
</dbReference>
<keyword evidence="7" id="KW-0813">Transport</keyword>
<evidence type="ECO:0000256" key="4">
    <source>
        <dbReference type="ARBA" id="ARBA00004614"/>
    </source>
</evidence>
<keyword evidence="12" id="KW-0072">Autophagy</keyword>
<keyword evidence="8 18" id="KW-0812">Transmembrane</keyword>
<protein>
    <recommendedName>
        <fullName evidence="6">Autophagy-related protein 27</fullName>
    </recommendedName>
</protein>
<dbReference type="AlphaFoldDB" id="A0A1Y2CY78"/>
<sequence length="237" mass="25304">MSFEYSCNAIVAKGFRFDISTLADIEEVIESKLDTPPTTTALTTGVSLCKAPSSRTSAALSKCATDAWICQATSVVDGATTITAKLKNYAASKPTEADVVVAPEGKGVSFVLVGSAWGSVGTLKTNVSLVCDKNAPANSKPTVSPLSTEATLFLTWSSAHACGQRVGNSGTGSPGMSGWGLFFLFVFLGAFFYITIGSAYNILVLRRTRYPDFIPNLSFWESLFSRNRSNSRTYVRI</sequence>
<organism evidence="20 21">
    <name type="scientific">Rhizoclosmatium globosum</name>
    <dbReference type="NCBI Taxonomy" id="329046"/>
    <lineage>
        <taxon>Eukaryota</taxon>
        <taxon>Fungi</taxon>
        <taxon>Fungi incertae sedis</taxon>
        <taxon>Chytridiomycota</taxon>
        <taxon>Chytridiomycota incertae sedis</taxon>
        <taxon>Chytridiomycetes</taxon>
        <taxon>Chytridiales</taxon>
        <taxon>Chytriomycetaceae</taxon>
        <taxon>Rhizoclosmatium</taxon>
    </lineage>
</organism>
<feature type="domain" description="MRH" evidence="19">
    <location>
        <begin position="5"/>
        <end position="164"/>
    </location>
</feature>
<dbReference type="OrthoDB" id="29460at2759"/>
<dbReference type="PANTHER" id="PTHR15071:SF0">
    <property type="entry name" value="MANNOSE 6-PHOSPHATE RECEPTOR-LIKE PROTEIN 1"/>
    <property type="match status" value="1"/>
</dbReference>
<gene>
    <name evidence="20" type="ORF">BCR33DRAFT_712197</name>
</gene>
<dbReference type="InterPro" id="IPR018939">
    <property type="entry name" value="Autophagy-rel_prot_27"/>
</dbReference>
<evidence type="ECO:0000256" key="5">
    <source>
        <dbReference type="ARBA" id="ARBA00005363"/>
    </source>
</evidence>
<evidence type="ECO:0000256" key="14">
    <source>
        <dbReference type="ARBA" id="ARBA00023128"/>
    </source>
</evidence>
<evidence type="ECO:0000256" key="6">
    <source>
        <dbReference type="ARBA" id="ARBA00013776"/>
    </source>
</evidence>
<reference evidence="20 21" key="1">
    <citation type="submission" date="2016-07" db="EMBL/GenBank/DDBJ databases">
        <title>Pervasive Adenine N6-methylation of Active Genes in Fungi.</title>
        <authorList>
            <consortium name="DOE Joint Genome Institute"/>
            <person name="Mondo S.J."/>
            <person name="Dannebaum R.O."/>
            <person name="Kuo R.C."/>
            <person name="Labutti K."/>
            <person name="Haridas S."/>
            <person name="Kuo A."/>
            <person name="Salamov A."/>
            <person name="Ahrendt S.R."/>
            <person name="Lipzen A."/>
            <person name="Sullivan W."/>
            <person name="Andreopoulos W.B."/>
            <person name="Clum A."/>
            <person name="Lindquist E."/>
            <person name="Daum C."/>
            <person name="Ramamoorthy G.K."/>
            <person name="Gryganskyi A."/>
            <person name="Culley D."/>
            <person name="Magnuson J.K."/>
            <person name="James T.Y."/>
            <person name="O'Malley M.A."/>
            <person name="Stajich J.E."/>
            <person name="Spatafora J.W."/>
            <person name="Visel A."/>
            <person name="Grigoriev I.V."/>
        </authorList>
    </citation>
    <scope>NUCLEOTIDE SEQUENCE [LARGE SCALE GENOMIC DNA]</scope>
    <source>
        <strain evidence="20 21">JEL800</strain>
    </source>
</reference>
<evidence type="ECO:0000256" key="12">
    <source>
        <dbReference type="ARBA" id="ARBA00023006"/>
    </source>
</evidence>
<evidence type="ECO:0000256" key="2">
    <source>
        <dbReference type="ARBA" id="ARBA00004358"/>
    </source>
</evidence>
<keyword evidence="21" id="KW-1185">Reference proteome</keyword>
<dbReference type="InterPro" id="IPR044865">
    <property type="entry name" value="MRH_dom"/>
</dbReference>
<comment type="similarity">
    <text evidence="5">Belongs to the ATG27 family.</text>
</comment>
<dbReference type="PROSITE" id="PS51914">
    <property type="entry name" value="MRH"/>
    <property type="match status" value="1"/>
</dbReference>
<keyword evidence="17" id="KW-0968">Cytoplasmic vesicle</keyword>
<evidence type="ECO:0000256" key="16">
    <source>
        <dbReference type="ARBA" id="ARBA00023157"/>
    </source>
</evidence>
<keyword evidence="16" id="KW-1015">Disulfide bond</keyword>
<dbReference type="GO" id="GO:0006914">
    <property type="term" value="P:autophagy"/>
    <property type="evidence" value="ECO:0007669"/>
    <property type="project" value="UniProtKB-KW"/>
</dbReference>
<evidence type="ECO:0000256" key="18">
    <source>
        <dbReference type="SAM" id="Phobius"/>
    </source>
</evidence>
<dbReference type="GO" id="GO:0000139">
    <property type="term" value="C:Golgi membrane"/>
    <property type="evidence" value="ECO:0007669"/>
    <property type="project" value="UniProtKB-SubCell"/>
</dbReference>
<dbReference type="EMBL" id="MCGO01000004">
    <property type="protein sequence ID" value="ORY51991.1"/>
    <property type="molecule type" value="Genomic_DNA"/>
</dbReference>
<evidence type="ECO:0000256" key="3">
    <source>
        <dbReference type="ARBA" id="ARBA00004472"/>
    </source>
</evidence>
<evidence type="ECO:0000256" key="1">
    <source>
        <dbReference type="ARBA" id="ARBA00004304"/>
    </source>
</evidence>
<evidence type="ECO:0000256" key="13">
    <source>
        <dbReference type="ARBA" id="ARBA00023034"/>
    </source>
</evidence>
<dbReference type="PANTHER" id="PTHR15071">
    <property type="entry name" value="MANNOSE-6-PHOSPHATE RECEPTOR FAMILY MEMBER"/>
    <property type="match status" value="1"/>
</dbReference>
<evidence type="ECO:0000259" key="19">
    <source>
        <dbReference type="PROSITE" id="PS51914"/>
    </source>
</evidence>
<dbReference type="Proteomes" id="UP000193642">
    <property type="component" value="Unassembled WGS sequence"/>
</dbReference>
<evidence type="ECO:0000256" key="9">
    <source>
        <dbReference type="ARBA" id="ARBA00022729"/>
    </source>
</evidence>
<keyword evidence="9" id="KW-0732">Signal</keyword>
<feature type="transmembrane region" description="Helical" evidence="18">
    <location>
        <begin position="179"/>
        <end position="203"/>
    </location>
</feature>
<dbReference type="GO" id="GO:0010008">
    <property type="term" value="C:endosome membrane"/>
    <property type="evidence" value="ECO:0007669"/>
    <property type="project" value="UniProtKB-SubCell"/>
</dbReference>
<evidence type="ECO:0000313" key="21">
    <source>
        <dbReference type="Proteomes" id="UP000193642"/>
    </source>
</evidence>
<dbReference type="Pfam" id="PF09451">
    <property type="entry name" value="ATG27"/>
    <property type="match status" value="1"/>
</dbReference>
<keyword evidence="14" id="KW-0496">Mitochondrion</keyword>
<keyword evidence="15 18" id="KW-0472">Membrane</keyword>
<evidence type="ECO:0000256" key="7">
    <source>
        <dbReference type="ARBA" id="ARBA00022448"/>
    </source>
</evidence>
<proteinExistence type="inferred from homology"/>
<keyword evidence="10" id="KW-0653">Protein transport</keyword>
<evidence type="ECO:0000256" key="11">
    <source>
        <dbReference type="ARBA" id="ARBA00022989"/>
    </source>
</evidence>
<name>A0A1Y2CY78_9FUNG</name>
<evidence type="ECO:0000256" key="8">
    <source>
        <dbReference type="ARBA" id="ARBA00022692"/>
    </source>
</evidence>
<dbReference type="GO" id="GO:0031966">
    <property type="term" value="C:mitochondrial membrane"/>
    <property type="evidence" value="ECO:0007669"/>
    <property type="project" value="UniProtKB-SubCell"/>
</dbReference>
<dbReference type="GO" id="GO:0015031">
    <property type="term" value="P:protein transport"/>
    <property type="evidence" value="ECO:0007669"/>
    <property type="project" value="UniProtKB-KW"/>
</dbReference>
<keyword evidence="13" id="KW-0333">Golgi apparatus</keyword>
<evidence type="ECO:0000256" key="10">
    <source>
        <dbReference type="ARBA" id="ARBA00022927"/>
    </source>
</evidence>
<dbReference type="Gene3D" id="2.70.130.10">
    <property type="entry name" value="Mannose-6-phosphate receptor binding domain"/>
    <property type="match status" value="1"/>
</dbReference>
<accession>A0A1Y2CY78</accession>
<comment type="subcellular location">
    <subcellularLocation>
        <location evidence="2">Cytoplasmic vesicle membrane</location>
        <topology evidence="2">Single-pass type I membrane protein</topology>
    </subcellularLocation>
    <subcellularLocation>
        <location evidence="4">Golgi apparatus membrane</location>
        <topology evidence="4">Single-pass type I membrane protein</topology>
    </subcellularLocation>
    <subcellularLocation>
        <location evidence="1">Mitochondrion membrane</location>
        <topology evidence="1">Single-pass membrane protein</topology>
    </subcellularLocation>
    <subcellularLocation>
        <location evidence="3">Preautophagosomal structure membrane</location>
        <topology evidence="3">Single-pass type I membrane protein</topology>
    </subcellularLocation>
</comment>
<evidence type="ECO:0000256" key="17">
    <source>
        <dbReference type="ARBA" id="ARBA00023329"/>
    </source>
</evidence>
<keyword evidence="11 18" id="KW-1133">Transmembrane helix</keyword>
<evidence type="ECO:0000256" key="15">
    <source>
        <dbReference type="ARBA" id="ARBA00023136"/>
    </source>
</evidence>
<evidence type="ECO:0000313" key="20">
    <source>
        <dbReference type="EMBL" id="ORY51991.1"/>
    </source>
</evidence>
<comment type="caution">
    <text evidence="20">The sequence shown here is derived from an EMBL/GenBank/DDBJ whole genome shotgun (WGS) entry which is preliminary data.</text>
</comment>
<dbReference type="InterPro" id="IPR009011">
    <property type="entry name" value="Man6P_isomerase_rcpt-bd_dom_sf"/>
</dbReference>